<dbReference type="AlphaFoldDB" id="X1KF99"/>
<dbReference type="InterPro" id="IPR013096">
    <property type="entry name" value="Cupin_2"/>
</dbReference>
<dbReference type="SUPFAM" id="SSF51182">
    <property type="entry name" value="RmlC-like cupins"/>
    <property type="match status" value="1"/>
</dbReference>
<protein>
    <recommendedName>
        <fullName evidence="1">Cupin type-2 domain-containing protein</fullName>
    </recommendedName>
</protein>
<dbReference type="InterPro" id="IPR011051">
    <property type="entry name" value="RmlC_Cupin_sf"/>
</dbReference>
<comment type="caution">
    <text evidence="2">The sequence shown here is derived from an EMBL/GenBank/DDBJ whole genome shotgun (WGS) entry which is preliminary data.</text>
</comment>
<feature type="domain" description="Cupin type-2" evidence="1">
    <location>
        <begin position="46"/>
        <end position="110"/>
    </location>
</feature>
<proteinExistence type="predicted"/>
<sequence>MEKKLIVSLKDAVTGVLHGGAGIFRVLIDEEVSGAKNFSLLVNTSKAGTKGEEHKHEVEHCWYILSGRGTVYLDGKSFKIEPEMAIFIPANMLHKLDAEPDENLTYIVIYSPPGPEKLLKQKGADAFKS</sequence>
<dbReference type="PANTHER" id="PTHR36114">
    <property type="entry name" value="16.7 KDA PROTEIN IN WHIE LOCUS"/>
    <property type="match status" value="1"/>
</dbReference>
<evidence type="ECO:0000259" key="1">
    <source>
        <dbReference type="Pfam" id="PF07883"/>
    </source>
</evidence>
<dbReference type="EMBL" id="BARV01005929">
    <property type="protein sequence ID" value="GAI05328.1"/>
    <property type="molecule type" value="Genomic_DNA"/>
</dbReference>
<dbReference type="InterPro" id="IPR052044">
    <property type="entry name" value="PKS_Associated_Protein"/>
</dbReference>
<reference evidence="2" key="1">
    <citation type="journal article" date="2014" name="Front. Microbiol.">
        <title>High frequency of phylogenetically diverse reductive dehalogenase-homologous genes in deep subseafloor sedimentary metagenomes.</title>
        <authorList>
            <person name="Kawai M."/>
            <person name="Futagami T."/>
            <person name="Toyoda A."/>
            <person name="Takaki Y."/>
            <person name="Nishi S."/>
            <person name="Hori S."/>
            <person name="Arai W."/>
            <person name="Tsubouchi T."/>
            <person name="Morono Y."/>
            <person name="Uchiyama I."/>
            <person name="Ito T."/>
            <person name="Fujiyama A."/>
            <person name="Inagaki F."/>
            <person name="Takami H."/>
        </authorList>
    </citation>
    <scope>NUCLEOTIDE SEQUENCE</scope>
    <source>
        <strain evidence="2">Expedition CK06-06</strain>
    </source>
</reference>
<dbReference type="PANTHER" id="PTHR36114:SF8">
    <property type="entry name" value="CUPIN TYPE-1 DOMAIN-CONTAINING PROTEIN"/>
    <property type="match status" value="1"/>
</dbReference>
<evidence type="ECO:0000313" key="2">
    <source>
        <dbReference type="EMBL" id="GAI05328.1"/>
    </source>
</evidence>
<name>X1KF99_9ZZZZ</name>
<dbReference type="Pfam" id="PF07883">
    <property type="entry name" value="Cupin_2"/>
    <property type="match status" value="1"/>
</dbReference>
<dbReference type="Gene3D" id="2.60.120.10">
    <property type="entry name" value="Jelly Rolls"/>
    <property type="match status" value="1"/>
</dbReference>
<gene>
    <name evidence="2" type="ORF">S06H3_12069</name>
</gene>
<organism evidence="2">
    <name type="scientific">marine sediment metagenome</name>
    <dbReference type="NCBI Taxonomy" id="412755"/>
    <lineage>
        <taxon>unclassified sequences</taxon>
        <taxon>metagenomes</taxon>
        <taxon>ecological metagenomes</taxon>
    </lineage>
</organism>
<dbReference type="InterPro" id="IPR014710">
    <property type="entry name" value="RmlC-like_jellyroll"/>
</dbReference>
<accession>X1KF99</accession>